<dbReference type="EMBL" id="WSEL01000003">
    <property type="protein sequence ID" value="MVQ30109.1"/>
    <property type="molecule type" value="Genomic_DNA"/>
</dbReference>
<gene>
    <name evidence="1" type="ORF">GON04_11660</name>
</gene>
<dbReference type="Proteomes" id="UP000469385">
    <property type="component" value="Unassembled WGS sequence"/>
</dbReference>
<reference evidence="1 2" key="1">
    <citation type="submission" date="2019-12" db="EMBL/GenBank/DDBJ databases">
        <authorList>
            <person name="Huq M.A."/>
        </authorList>
    </citation>
    <scope>NUCLEOTIDE SEQUENCE [LARGE SCALE GENOMIC DNA]</scope>
    <source>
        <strain evidence="1 2">MAH-25</strain>
    </source>
</reference>
<organism evidence="1 2">
    <name type="scientific">Ramlibacter pinisoli</name>
    <dbReference type="NCBI Taxonomy" id="2682844"/>
    <lineage>
        <taxon>Bacteria</taxon>
        <taxon>Pseudomonadati</taxon>
        <taxon>Pseudomonadota</taxon>
        <taxon>Betaproteobacteria</taxon>
        <taxon>Burkholderiales</taxon>
        <taxon>Comamonadaceae</taxon>
        <taxon>Ramlibacter</taxon>
    </lineage>
</organism>
<comment type="caution">
    <text evidence="1">The sequence shown here is derived from an EMBL/GenBank/DDBJ whole genome shotgun (WGS) entry which is preliminary data.</text>
</comment>
<sequence length="66" mass="7293">MGKLIEDWLSADRAARNAEEKIQRSLLGTMGGNTIGPSDQLLDAAIKMRVIAVERLVRLRDGGNWD</sequence>
<evidence type="ECO:0000313" key="1">
    <source>
        <dbReference type="EMBL" id="MVQ30109.1"/>
    </source>
</evidence>
<keyword evidence="2" id="KW-1185">Reference proteome</keyword>
<evidence type="ECO:0000313" key="2">
    <source>
        <dbReference type="Proteomes" id="UP000469385"/>
    </source>
</evidence>
<protein>
    <submittedName>
        <fullName evidence="1">Uncharacterized protein</fullName>
    </submittedName>
</protein>
<name>A0A6N8IT52_9BURK</name>
<dbReference type="RefSeq" id="WP_157398031.1">
    <property type="nucleotide sequence ID" value="NZ_WSEL01000003.1"/>
</dbReference>
<accession>A0A6N8IT52</accession>
<dbReference type="AlphaFoldDB" id="A0A6N8IT52"/>
<proteinExistence type="predicted"/>